<dbReference type="Pfam" id="PF18998">
    <property type="entry name" value="Flg_new_2"/>
    <property type="match status" value="1"/>
</dbReference>
<accession>A0A3N0VL71</accession>
<dbReference type="InParanoid" id="A0A3N0VL71"/>
<dbReference type="EMBL" id="RJVO01000001">
    <property type="protein sequence ID" value="ROH93487.1"/>
    <property type="molecule type" value="Genomic_DNA"/>
</dbReference>
<proteinExistence type="predicted"/>
<reference evidence="3 4" key="1">
    <citation type="submission" date="2018-10" db="EMBL/GenBank/DDBJ databases">
        <authorList>
            <person name="Chen W.-M."/>
        </authorList>
    </citation>
    <scope>NUCLEOTIDE SEQUENCE [LARGE SCALE GENOMIC DNA]</scope>
    <source>
        <strain evidence="3 4">THS-13</strain>
    </source>
</reference>
<feature type="domain" description="Bacterial repeat" evidence="2">
    <location>
        <begin position="59"/>
        <end position="110"/>
    </location>
</feature>
<name>A0A3N0VL71_9GAMM</name>
<gene>
    <name evidence="3" type="ORF">ED208_02925</name>
</gene>
<dbReference type="Proteomes" id="UP000282106">
    <property type="component" value="Unassembled WGS sequence"/>
</dbReference>
<dbReference type="InterPro" id="IPR016195">
    <property type="entry name" value="Pol/histidinol_Pase-like"/>
</dbReference>
<keyword evidence="4" id="KW-1185">Reference proteome</keyword>
<evidence type="ECO:0000259" key="2">
    <source>
        <dbReference type="Pfam" id="PF18998"/>
    </source>
</evidence>
<organism evidence="3 4">
    <name type="scientific">Stagnimonas aquatica</name>
    <dbReference type="NCBI Taxonomy" id="2689987"/>
    <lineage>
        <taxon>Bacteria</taxon>
        <taxon>Pseudomonadati</taxon>
        <taxon>Pseudomonadota</taxon>
        <taxon>Gammaproteobacteria</taxon>
        <taxon>Nevskiales</taxon>
        <taxon>Nevskiaceae</taxon>
        <taxon>Stagnimonas</taxon>
    </lineage>
</organism>
<evidence type="ECO:0000313" key="4">
    <source>
        <dbReference type="Proteomes" id="UP000282106"/>
    </source>
</evidence>
<evidence type="ECO:0000256" key="1">
    <source>
        <dbReference type="SAM" id="SignalP"/>
    </source>
</evidence>
<dbReference type="SUPFAM" id="SSF89550">
    <property type="entry name" value="PHP domain-like"/>
    <property type="match status" value="1"/>
</dbReference>
<evidence type="ECO:0000313" key="3">
    <source>
        <dbReference type="EMBL" id="ROH93487.1"/>
    </source>
</evidence>
<dbReference type="AlphaFoldDB" id="A0A3N0VL71"/>
<dbReference type="InterPro" id="IPR044060">
    <property type="entry name" value="Bacterial_rp_domain"/>
</dbReference>
<keyword evidence="1" id="KW-0732">Signal</keyword>
<feature type="signal peptide" evidence="1">
    <location>
        <begin position="1"/>
        <end position="20"/>
    </location>
</feature>
<sequence>MLRYIALGLLGLLAACSTNEDPATATVPAPPSQYQLNLSKIGAGRVLSTPTGIDCGETCTSGFAAGSTVSLRAEAATAQRFVEWRGACTGSGECRVTMDNHHLVTAVFEPELIVDPPPTAQTCDPYTGPALSSLHAYEGSLHEHSSYSDGDIHSTPGDYFRLIRDQGYAYTGSSEHSDTLDAGVFISLGSDCFSTPDGLLTCLTPSVDELAKWNSVASQVAEVSDGHSFLGIRGFEWTSDRFGHINVYFSKNFSNAKTDGGYLLTMESFWSWFTRDPGMPGLGGSLTAPVPFGGGNDGLAHFNHPNDKCLSDSDAGCDWNGFELIPDAVERMFGMEVYNDGNGDDRYLPYYLTALDKGWRLAPIGSEDEHELHYGSEDRPKTVTLAESLDETGFRAAWLARRTYALSPGWHLRAELSADGGHPMGSQLSCAAGKTVPLEVKLRQKDGSAFSGEYRLYASGGSEPLAVQQGDSARFELPVPTVSGETRWYFVRVHGGADNKSVAYLAPVWVSAK</sequence>
<feature type="chain" id="PRO_5017924017" description="Bacterial repeat domain-containing protein" evidence="1">
    <location>
        <begin position="21"/>
        <end position="513"/>
    </location>
</feature>
<comment type="caution">
    <text evidence="3">The sequence shown here is derived from an EMBL/GenBank/DDBJ whole genome shotgun (WGS) entry which is preliminary data.</text>
</comment>
<dbReference type="PROSITE" id="PS51257">
    <property type="entry name" value="PROKAR_LIPOPROTEIN"/>
    <property type="match status" value="1"/>
</dbReference>
<dbReference type="Gene3D" id="3.20.20.140">
    <property type="entry name" value="Metal-dependent hydrolases"/>
    <property type="match status" value="1"/>
</dbReference>
<protein>
    <recommendedName>
        <fullName evidence="2">Bacterial repeat domain-containing protein</fullName>
    </recommendedName>
</protein>